<gene>
    <name evidence="1" type="primary">rbcS</name>
</gene>
<keyword evidence="1" id="KW-0934">Plastid</keyword>
<dbReference type="AlphaFoldDB" id="D3X8N8"/>
<name>D3X8N8_9PHAE</name>
<accession>D3X8N8</accession>
<organism evidence="1">
    <name type="scientific">Planosiphon gracilis</name>
    <dbReference type="NCBI Taxonomy" id="2561900"/>
    <lineage>
        <taxon>Eukaryota</taxon>
        <taxon>Sar</taxon>
        <taxon>Stramenopiles</taxon>
        <taxon>Ochrophyta</taxon>
        <taxon>PX clade</taxon>
        <taxon>Phaeophyceae</taxon>
        <taxon>Ectocarpales</taxon>
        <taxon>Scytosiphonaceae</taxon>
        <taxon>Planosiphon</taxon>
    </lineage>
</organism>
<keyword evidence="1" id="KW-0150">Chloroplast</keyword>
<proteinExistence type="predicted"/>
<feature type="non-terminal residue" evidence="1">
    <location>
        <position position="30"/>
    </location>
</feature>
<protein>
    <submittedName>
        <fullName evidence="1">Ribulose-1,5-bisphosphate carboxylase/oxygenase small subunit</fullName>
    </submittedName>
</protein>
<evidence type="ECO:0000313" key="1">
    <source>
        <dbReference type="EMBL" id="ADD01159.1"/>
    </source>
</evidence>
<geneLocation type="chloroplast" evidence="1"/>
<dbReference type="EMBL" id="GU252486">
    <property type="protein sequence ID" value="ADD01159.1"/>
    <property type="molecule type" value="Genomic_DNA"/>
</dbReference>
<reference evidence="1" key="1">
    <citation type="submission" date="2009-10" db="EMBL/GenBank/DDBJ databases">
        <title>A molecular and morphological assessment of Scytosiphon (Phaeophyceae) in the Southeastern Pacific: reclassification of Endarachne and Petalonia within the genus Scytosiphon.</title>
        <authorList>
            <person name="Camus C."/>
            <person name="Correa J.A."/>
            <person name="Faugeron S."/>
        </authorList>
    </citation>
    <scope>NUCLEOTIDE SEQUENCE</scope>
    <source>
        <strain evidence="1">19</strain>
    </source>
</reference>
<sequence length="30" mass="3246">MRVTHGCFSCLPNISDDLCNLLVAYAMSNG</sequence>